<dbReference type="GO" id="GO:0005886">
    <property type="term" value="C:plasma membrane"/>
    <property type="evidence" value="ECO:0007669"/>
    <property type="project" value="UniProtKB-SubCell"/>
</dbReference>
<evidence type="ECO:0000313" key="10">
    <source>
        <dbReference type="Proteomes" id="UP000315730"/>
    </source>
</evidence>
<keyword evidence="6 7" id="KW-0472">Membrane</keyword>
<dbReference type="PANTHER" id="PTHR47371:SF3">
    <property type="entry name" value="PHOSPHOGLYCEROL TRANSFERASE I"/>
    <property type="match status" value="1"/>
</dbReference>
<keyword evidence="3" id="KW-1003">Cell membrane</keyword>
<comment type="pathway">
    <text evidence="2">Cell wall biogenesis; lipoteichoic acid biosynthesis.</text>
</comment>
<keyword evidence="10" id="KW-1185">Reference proteome</keyword>
<dbReference type="SUPFAM" id="SSF53649">
    <property type="entry name" value="Alkaline phosphatase-like"/>
    <property type="match status" value="1"/>
</dbReference>
<dbReference type="InterPro" id="IPR000917">
    <property type="entry name" value="Sulfatase_N"/>
</dbReference>
<evidence type="ECO:0000313" key="9">
    <source>
        <dbReference type="EMBL" id="GEC98777.1"/>
    </source>
</evidence>
<feature type="transmembrane region" description="Helical" evidence="7">
    <location>
        <begin position="113"/>
        <end position="134"/>
    </location>
</feature>
<comment type="subcellular location">
    <subcellularLocation>
        <location evidence="1">Cell membrane</location>
        <topology evidence="1">Multi-pass membrane protein</topology>
    </subcellularLocation>
</comment>
<evidence type="ECO:0000256" key="4">
    <source>
        <dbReference type="ARBA" id="ARBA00022692"/>
    </source>
</evidence>
<dbReference type="PANTHER" id="PTHR47371">
    <property type="entry name" value="LIPOTEICHOIC ACID SYNTHASE"/>
    <property type="match status" value="1"/>
</dbReference>
<name>A0A4Y4D674_KOCVA</name>
<dbReference type="OrthoDB" id="9760224at2"/>
<dbReference type="Pfam" id="PF00884">
    <property type="entry name" value="Sulfatase"/>
    <property type="match status" value="1"/>
</dbReference>
<gene>
    <name evidence="9" type="ORF">KVA01_09320</name>
</gene>
<keyword evidence="5 7" id="KW-1133">Transmembrane helix</keyword>
<dbReference type="Proteomes" id="UP000315730">
    <property type="component" value="Unassembled WGS sequence"/>
</dbReference>
<dbReference type="CDD" id="cd16015">
    <property type="entry name" value="LTA_synthase"/>
    <property type="match status" value="1"/>
</dbReference>
<dbReference type="Gene3D" id="3.40.720.10">
    <property type="entry name" value="Alkaline Phosphatase, subunit A"/>
    <property type="match status" value="1"/>
</dbReference>
<protein>
    <recommendedName>
        <fullName evidence="8">Sulfatase N-terminal domain-containing protein</fullName>
    </recommendedName>
</protein>
<feature type="domain" description="Sulfatase N-terminal" evidence="8">
    <location>
        <begin position="206"/>
        <end position="457"/>
    </location>
</feature>
<proteinExistence type="predicted"/>
<sequence length="512" mass="54771">MSGQTVHTIRRALALLARSASYLLIWAGLVLLAAAGVIRHYWGPISVGQMRMNLMSVQTDGGGGSIVWVAVVVIGVLPVVLTLALAVGLHLWRRRSPAPRLSRRARVTARSASALAVAAVVLGGSATFASAVGLKQYVKAAKSSSDIGEYYADPAVTDASGRRNVVVIYLESGEQTLADDQLFEKNAFAPLEDVTTSEQGWSSVSDFQQYQGGGWTMAGLASTQCGIPLKGAGAGVGENDIGGGMGEYLGGVTCLGDVLQDHGYKNVFLGGANSSFAAKDVFLRTHGYTEDKGLQDWRAAGEPAENFRGDWGLSDERLMAHAKDEVDRLQAEAQRTGQPFNLSMLTLDTHEPVHVYDSCSVDTQNQVTSVFACSMAQVAGFVQHMKDRGYLQDTSVVIMGDHLKHMSAGDAFHEQLDDNPDRSIFNRIWIPGETSGTTLRAGSNQLDMYPTLLEAAGLPPHDGRAGLGVSVRREDIPEGAAQSLDPADYSELLASLSPRFYARAWNQPEPTG</sequence>
<evidence type="ECO:0000256" key="3">
    <source>
        <dbReference type="ARBA" id="ARBA00022475"/>
    </source>
</evidence>
<dbReference type="InterPro" id="IPR050448">
    <property type="entry name" value="OpgB/LTA_synthase_biosynth"/>
</dbReference>
<organism evidence="9 10">
    <name type="scientific">Kocuria varians</name>
    <name type="common">Micrococcus varians</name>
    <dbReference type="NCBI Taxonomy" id="1272"/>
    <lineage>
        <taxon>Bacteria</taxon>
        <taxon>Bacillati</taxon>
        <taxon>Actinomycetota</taxon>
        <taxon>Actinomycetes</taxon>
        <taxon>Micrococcales</taxon>
        <taxon>Micrococcaceae</taxon>
        <taxon>Kocuria</taxon>
    </lineage>
</organism>
<reference evidence="9 10" key="1">
    <citation type="submission" date="2019-06" db="EMBL/GenBank/DDBJ databases">
        <title>Whole genome shotgun sequence of Kocuria varians NBRC 15358.</title>
        <authorList>
            <person name="Hosoyama A."/>
            <person name="Uohara A."/>
            <person name="Ohji S."/>
            <person name="Ichikawa N."/>
        </authorList>
    </citation>
    <scope>NUCLEOTIDE SEQUENCE [LARGE SCALE GENOMIC DNA]</scope>
    <source>
        <strain evidence="9 10">NBRC 15358</strain>
    </source>
</reference>
<dbReference type="STRING" id="1272.GCA_900014985_02484"/>
<accession>A0A4Y4D674</accession>
<comment type="caution">
    <text evidence="9">The sequence shown here is derived from an EMBL/GenBank/DDBJ whole genome shotgun (WGS) entry which is preliminary data.</text>
</comment>
<evidence type="ECO:0000256" key="7">
    <source>
        <dbReference type="SAM" id="Phobius"/>
    </source>
</evidence>
<evidence type="ECO:0000256" key="6">
    <source>
        <dbReference type="ARBA" id="ARBA00023136"/>
    </source>
</evidence>
<feature type="transmembrane region" description="Helical" evidence="7">
    <location>
        <begin position="21"/>
        <end position="42"/>
    </location>
</feature>
<dbReference type="AlphaFoldDB" id="A0A4Y4D674"/>
<dbReference type="InterPro" id="IPR017850">
    <property type="entry name" value="Alkaline_phosphatase_core_sf"/>
</dbReference>
<evidence type="ECO:0000256" key="1">
    <source>
        <dbReference type="ARBA" id="ARBA00004651"/>
    </source>
</evidence>
<evidence type="ECO:0000256" key="5">
    <source>
        <dbReference type="ARBA" id="ARBA00022989"/>
    </source>
</evidence>
<evidence type="ECO:0000256" key="2">
    <source>
        <dbReference type="ARBA" id="ARBA00004936"/>
    </source>
</evidence>
<dbReference type="RefSeq" id="WP_068471056.1">
    <property type="nucleotide sequence ID" value="NZ_BJNW01000006.1"/>
</dbReference>
<feature type="transmembrane region" description="Helical" evidence="7">
    <location>
        <begin position="62"/>
        <end position="92"/>
    </location>
</feature>
<evidence type="ECO:0000259" key="8">
    <source>
        <dbReference type="Pfam" id="PF00884"/>
    </source>
</evidence>
<dbReference type="EMBL" id="BJNW01000006">
    <property type="protein sequence ID" value="GEC98777.1"/>
    <property type="molecule type" value="Genomic_DNA"/>
</dbReference>
<keyword evidence="4 7" id="KW-0812">Transmembrane</keyword>